<protein>
    <recommendedName>
        <fullName evidence="5">Mid2 domain-containing protein</fullName>
    </recommendedName>
</protein>
<gene>
    <name evidence="3" type="ORF">PODCO_402165</name>
</gene>
<keyword evidence="2" id="KW-0472">Membrane</keyword>
<dbReference type="EMBL" id="LR026967">
    <property type="protein sequence ID" value="VBB79636.1"/>
    <property type="molecule type" value="Genomic_DNA"/>
</dbReference>
<dbReference type="CDD" id="cd12087">
    <property type="entry name" value="TM_EGFR-like"/>
    <property type="match status" value="1"/>
</dbReference>
<organism evidence="3 4">
    <name type="scientific">Podospora comata</name>
    <dbReference type="NCBI Taxonomy" id="48703"/>
    <lineage>
        <taxon>Eukaryota</taxon>
        <taxon>Fungi</taxon>
        <taxon>Dikarya</taxon>
        <taxon>Ascomycota</taxon>
        <taxon>Pezizomycotina</taxon>
        <taxon>Sordariomycetes</taxon>
        <taxon>Sordariomycetidae</taxon>
        <taxon>Sordariales</taxon>
        <taxon>Podosporaceae</taxon>
        <taxon>Podospora</taxon>
    </lineage>
</organism>
<feature type="region of interest" description="Disordered" evidence="1">
    <location>
        <begin position="260"/>
        <end position="287"/>
    </location>
</feature>
<proteinExistence type="predicted"/>
<evidence type="ECO:0000256" key="1">
    <source>
        <dbReference type="SAM" id="MobiDB-lite"/>
    </source>
</evidence>
<keyword evidence="2" id="KW-0812">Transmembrane</keyword>
<feature type="compositionally biased region" description="Polar residues" evidence="1">
    <location>
        <begin position="320"/>
        <end position="333"/>
    </location>
</feature>
<evidence type="ECO:0000256" key="2">
    <source>
        <dbReference type="SAM" id="Phobius"/>
    </source>
</evidence>
<evidence type="ECO:0000313" key="3">
    <source>
        <dbReference type="EMBL" id="VBB79636.1"/>
    </source>
</evidence>
<feature type="region of interest" description="Disordered" evidence="1">
    <location>
        <begin position="320"/>
        <end position="341"/>
    </location>
</feature>
<evidence type="ECO:0000313" key="4">
    <source>
        <dbReference type="Proteomes" id="UP000280685"/>
    </source>
</evidence>
<name>A0ABY6S9D9_PODCO</name>
<accession>A0ABY6S9D9</accession>
<evidence type="ECO:0008006" key="5">
    <source>
        <dbReference type="Google" id="ProtNLM"/>
    </source>
</evidence>
<feature type="transmembrane region" description="Helical" evidence="2">
    <location>
        <begin position="290"/>
        <end position="313"/>
    </location>
</feature>
<keyword evidence="4" id="KW-1185">Reference proteome</keyword>
<sequence>MQVDARDLRQHQTDVDDHRWLNIAVRVSIQIFTNLSSPPLIPTLPTHLPLLSHHVFFVKSTASFAMAIPLLSILCFHAFNGLSQASFFSHHTNATTLIQQKRQGTVLVTKYFTLTSTGDPSSIRTANTGFDCRVDLIHDLWGFCPTSVISATDCGLAGSCVDKHGCSRGCGFTNAALTTFTCSDASAPFCSTALLALPNNVGPFTYLACGKGPSTDNYFAFTTRGETTTISTTSMTRLLQDTSTSASSAILPTLVDSSTSDLGFPTSSDERTSQSNTKSDGNTQPNNTGAIVGGVIGSIALLCASGIAIVWLLRRNRNKSAIPSSRPHTNSTPEHVDQKSADHKVATWTHYNNAGWGPQECRRITMAHRTQTPLSSLRCTSSTDHKAP</sequence>
<dbReference type="Proteomes" id="UP000280685">
    <property type="component" value="Chromosome 4"/>
</dbReference>
<reference evidence="3" key="1">
    <citation type="submission" date="2018-02" db="EMBL/GenBank/DDBJ databases">
        <authorList>
            <person name="Silar P."/>
        </authorList>
    </citation>
    <scope>NUCLEOTIDE SEQUENCE [LARGE SCALE GENOMIC DNA]</scope>
    <source>
        <strain evidence="3">T</strain>
    </source>
</reference>
<keyword evidence="2" id="KW-1133">Transmembrane helix</keyword>